<gene>
    <name evidence="1" type="ORF">B4067_1343</name>
</gene>
<comment type="caution">
    <text evidence="1">The sequence shown here is derived from an EMBL/GenBank/DDBJ whole genome shotgun (WGS) entry which is preliminary data.</text>
</comment>
<dbReference type="AlphaFoldDB" id="A0ABD3ZQG5"/>
<dbReference type="EMBL" id="JSXS01000125">
    <property type="protein sequence ID" value="KIL30409.1"/>
    <property type="molecule type" value="Genomic_DNA"/>
</dbReference>
<sequence>MITPEDVAFMKHARKEVIQGRTHDVVLFYEGEVVRDPITNEPLPQKEPPKRTVPSVVTEISSQVKIDKYLADGIEVQSGDIWFSIAIELIEDIYESLKSVIYDEKTYEILSVDKKGIGARNRAEIVGRLRR</sequence>
<reference evidence="1 2" key="1">
    <citation type="submission" date="2014-11" db="EMBL/GenBank/DDBJ databases">
        <title>Draft Genome Sequences of Nine Bacillus subtilis Strains that Form Spores with High Heat-Resistance.</title>
        <authorList>
            <person name="Krawcyk A.O."/>
            <person name="Berendsen E.M."/>
            <person name="de Jong A."/>
            <person name="Holsappel S."/>
            <person name="Eijlander R.T."/>
            <person name="Wells-Bennik M."/>
            <person name="Kuipers O.P."/>
        </authorList>
    </citation>
    <scope>NUCLEOTIDE SEQUENCE [LARGE SCALE GENOMIC DNA]</scope>
    <source>
        <strain evidence="1 2">B4067</strain>
    </source>
</reference>
<protein>
    <recommendedName>
        <fullName evidence="3">Phage protein</fullName>
    </recommendedName>
</protein>
<accession>A0ABD3ZQG5</accession>
<evidence type="ECO:0000313" key="1">
    <source>
        <dbReference type="EMBL" id="KIL30409.1"/>
    </source>
</evidence>
<evidence type="ECO:0000313" key="2">
    <source>
        <dbReference type="Proteomes" id="UP000031970"/>
    </source>
</evidence>
<proteinExistence type="predicted"/>
<dbReference type="RefSeq" id="WP_041056720.1">
    <property type="nucleotide sequence ID" value="NZ_JSXS01000125.1"/>
</dbReference>
<organism evidence="1 2">
    <name type="scientific">Bacillus subtilis subsp. subtilis</name>
    <dbReference type="NCBI Taxonomy" id="135461"/>
    <lineage>
        <taxon>Bacteria</taxon>
        <taxon>Bacillati</taxon>
        <taxon>Bacillota</taxon>
        <taxon>Bacilli</taxon>
        <taxon>Bacillales</taxon>
        <taxon>Bacillaceae</taxon>
        <taxon>Bacillus</taxon>
    </lineage>
</organism>
<dbReference type="Proteomes" id="UP000031970">
    <property type="component" value="Unassembled WGS sequence"/>
</dbReference>
<evidence type="ECO:0008006" key="3">
    <source>
        <dbReference type="Google" id="ProtNLM"/>
    </source>
</evidence>
<name>A0ABD3ZQG5_BACIU</name>